<comment type="cofactor">
    <cofactor evidence="1">
        <name>FAD</name>
        <dbReference type="ChEBI" id="CHEBI:57692"/>
    </cofactor>
</comment>
<dbReference type="GO" id="GO:0050660">
    <property type="term" value="F:flavin adenine dinucleotide binding"/>
    <property type="evidence" value="ECO:0007669"/>
    <property type="project" value="InterPro"/>
</dbReference>
<evidence type="ECO:0000256" key="3">
    <source>
        <dbReference type="ARBA" id="ARBA00022827"/>
    </source>
</evidence>
<evidence type="ECO:0000256" key="4">
    <source>
        <dbReference type="ARBA" id="ARBA00023002"/>
    </source>
</evidence>
<dbReference type="Proteomes" id="UP000188320">
    <property type="component" value="Unassembled WGS sequence"/>
</dbReference>
<dbReference type="PANTHER" id="PTHR43716:SF1">
    <property type="entry name" value="D-2-HYDROXYGLUTARATE DEHYDROGENASE, MITOCHONDRIAL"/>
    <property type="match status" value="1"/>
</dbReference>
<comment type="caution">
    <text evidence="6">The sequence shown here is derived from an EMBL/GenBank/DDBJ whole genome shotgun (WGS) entry which is preliminary data.</text>
</comment>
<dbReference type="Pfam" id="PF02913">
    <property type="entry name" value="FAD-oxidase_C"/>
    <property type="match status" value="1"/>
</dbReference>
<dbReference type="AlphaFoldDB" id="A0A1R1PZF4"/>
<proteinExistence type="predicted"/>
<evidence type="ECO:0000256" key="1">
    <source>
        <dbReference type="ARBA" id="ARBA00001974"/>
    </source>
</evidence>
<evidence type="ECO:0000259" key="5">
    <source>
        <dbReference type="Pfam" id="PF02913"/>
    </source>
</evidence>
<keyword evidence="2" id="KW-0285">Flavoprotein</keyword>
<dbReference type="SUPFAM" id="SSF55103">
    <property type="entry name" value="FAD-linked oxidases, C-terminal domain"/>
    <property type="match status" value="1"/>
</dbReference>
<keyword evidence="3" id="KW-0274">FAD</keyword>
<dbReference type="EMBL" id="LSSK01000009">
    <property type="protein sequence ID" value="OMH86315.1"/>
    <property type="molecule type" value="Genomic_DNA"/>
</dbReference>
<accession>A0A1R1PZF4</accession>
<name>A0A1R1PZF4_ZANCU</name>
<gene>
    <name evidence="6" type="ORF">AX774_g207</name>
</gene>
<reference evidence="7" key="1">
    <citation type="submission" date="2017-01" db="EMBL/GenBank/DDBJ databases">
        <authorList>
            <person name="Wang Y."/>
            <person name="White M."/>
            <person name="Kvist S."/>
            <person name="Moncalvo J.-M."/>
        </authorList>
    </citation>
    <scope>NUCLEOTIDE SEQUENCE [LARGE SCALE GENOMIC DNA]</scope>
    <source>
        <strain evidence="7">COL-18-3</strain>
    </source>
</reference>
<evidence type="ECO:0000313" key="7">
    <source>
        <dbReference type="Proteomes" id="UP000188320"/>
    </source>
</evidence>
<dbReference type="PANTHER" id="PTHR43716">
    <property type="entry name" value="D-2-HYDROXYGLUTARATE DEHYDROGENASE, MITOCHONDRIAL"/>
    <property type="match status" value="1"/>
</dbReference>
<feature type="domain" description="FAD-binding oxidoreductase/transferase type 4 C-terminal" evidence="5">
    <location>
        <begin position="19"/>
        <end position="76"/>
    </location>
</feature>
<evidence type="ECO:0000313" key="6">
    <source>
        <dbReference type="EMBL" id="OMH86315.1"/>
    </source>
</evidence>
<dbReference type="Gene3D" id="3.30.70.2740">
    <property type="match status" value="1"/>
</dbReference>
<dbReference type="GO" id="GO:0016491">
    <property type="term" value="F:oxidoreductase activity"/>
    <property type="evidence" value="ECO:0007669"/>
    <property type="project" value="UniProtKB-KW"/>
</dbReference>
<protein>
    <submittedName>
        <fullName evidence="6">D-2-hydroxyglutarate dehydrogenase, mitochondrial</fullName>
    </submittedName>
</protein>
<organism evidence="6 7">
    <name type="scientific">Zancudomyces culisetae</name>
    <name type="common">Gut fungus</name>
    <name type="synonym">Smittium culisetae</name>
    <dbReference type="NCBI Taxonomy" id="1213189"/>
    <lineage>
        <taxon>Eukaryota</taxon>
        <taxon>Fungi</taxon>
        <taxon>Fungi incertae sedis</taxon>
        <taxon>Zoopagomycota</taxon>
        <taxon>Kickxellomycotina</taxon>
        <taxon>Harpellomycetes</taxon>
        <taxon>Harpellales</taxon>
        <taxon>Legeriomycetaceae</taxon>
        <taxon>Zancudomyces</taxon>
    </lineage>
</organism>
<sequence>MGSEPSKLLKECNPNIRYITGFGHMGDGNLHLNVATEIKNDEFGAMLNEYIFSWCRQNGCSISAEHGLGVAKPNAVLHSSTRGSVRSKYSVGNGILAQASGCSWLLKMWGMRQAGNRAAKTARVVTVEG</sequence>
<dbReference type="InterPro" id="IPR016164">
    <property type="entry name" value="FAD-linked_Oxase-like_C"/>
</dbReference>
<dbReference type="InterPro" id="IPR004113">
    <property type="entry name" value="FAD-bd_oxidored_4_C"/>
</dbReference>
<dbReference type="InterPro" id="IPR051264">
    <property type="entry name" value="FAD-oxidored/transferase_4"/>
</dbReference>
<evidence type="ECO:0000256" key="2">
    <source>
        <dbReference type="ARBA" id="ARBA00022630"/>
    </source>
</evidence>
<dbReference type="OrthoDB" id="5332616at2759"/>
<dbReference type="GO" id="GO:0005739">
    <property type="term" value="C:mitochondrion"/>
    <property type="evidence" value="ECO:0007669"/>
    <property type="project" value="TreeGrafter"/>
</dbReference>
<keyword evidence="4" id="KW-0560">Oxidoreductase</keyword>
<keyword evidence="7" id="KW-1185">Reference proteome</keyword>